<evidence type="ECO:0000313" key="2">
    <source>
        <dbReference type="EMBL" id="GLT18378.1"/>
    </source>
</evidence>
<reference evidence="3" key="1">
    <citation type="journal article" date="2019" name="Int. J. Syst. Evol. Microbiol.">
        <title>The Global Catalogue of Microorganisms (GCM) 10K type strain sequencing project: providing services to taxonomists for standard genome sequencing and annotation.</title>
        <authorList>
            <consortium name="The Broad Institute Genomics Platform"/>
            <consortium name="The Broad Institute Genome Sequencing Center for Infectious Disease"/>
            <person name="Wu L."/>
            <person name="Ma J."/>
        </authorList>
    </citation>
    <scope>NUCLEOTIDE SEQUENCE [LARGE SCALE GENOMIC DNA]</scope>
    <source>
        <strain evidence="3">NBRC 108723</strain>
    </source>
</reference>
<dbReference type="Proteomes" id="UP001157138">
    <property type="component" value="Unassembled WGS sequence"/>
</dbReference>
<keyword evidence="3" id="KW-1185">Reference proteome</keyword>
<gene>
    <name evidence="2" type="ORF">GCM10007938_21560</name>
</gene>
<protein>
    <recommendedName>
        <fullName evidence="4">Anti-sigma factor</fullName>
    </recommendedName>
</protein>
<name>A0ABQ6EYT6_9VIBR</name>
<evidence type="ECO:0008006" key="4">
    <source>
        <dbReference type="Google" id="ProtNLM"/>
    </source>
</evidence>
<organism evidence="2 3">
    <name type="scientific">Vibrio zhanjiangensis</name>
    <dbReference type="NCBI Taxonomy" id="1046128"/>
    <lineage>
        <taxon>Bacteria</taxon>
        <taxon>Pseudomonadati</taxon>
        <taxon>Pseudomonadota</taxon>
        <taxon>Gammaproteobacteria</taxon>
        <taxon>Vibrionales</taxon>
        <taxon>Vibrionaceae</taxon>
        <taxon>Vibrio</taxon>
    </lineage>
</organism>
<dbReference type="EMBL" id="BSPW01000042">
    <property type="protein sequence ID" value="GLT18378.1"/>
    <property type="molecule type" value="Genomic_DNA"/>
</dbReference>
<accession>A0ABQ6EYT6</accession>
<keyword evidence="1" id="KW-0472">Membrane</keyword>
<dbReference type="RefSeq" id="WP_284192264.1">
    <property type="nucleotide sequence ID" value="NZ_BSPW01000042.1"/>
</dbReference>
<evidence type="ECO:0000256" key="1">
    <source>
        <dbReference type="SAM" id="Phobius"/>
    </source>
</evidence>
<proteinExistence type="predicted"/>
<keyword evidence="1" id="KW-0812">Transmembrane</keyword>
<sequence length="251" mass="29217">MLNTIKSQRYQNSELKDKLAGEYVLGTQTPRVRRRIEALMKEDPTWWEHIEQWQQHLSGLNPSPNSHHSSAKYFKKPPKRVWKKISNSTFGLRKRETNVRWWWLPTGMVFSLFVGIFLQPAVMQNPVGVDIVEVRPASYLAMMSSDTQVNHFALVAYQGDKPGQSSLRMQRNLSMDKISESRAMVWMRDEATGKLKLIDSLKNINDIRYMSPREWQMLKSSSELVVTADKNPDSEVLYRGRCVELSDWRAI</sequence>
<feature type="transmembrane region" description="Helical" evidence="1">
    <location>
        <begin position="101"/>
        <end position="118"/>
    </location>
</feature>
<keyword evidence="1" id="KW-1133">Transmembrane helix</keyword>
<comment type="caution">
    <text evidence="2">The sequence shown here is derived from an EMBL/GenBank/DDBJ whole genome shotgun (WGS) entry which is preliminary data.</text>
</comment>
<evidence type="ECO:0000313" key="3">
    <source>
        <dbReference type="Proteomes" id="UP001157138"/>
    </source>
</evidence>